<evidence type="ECO:0000313" key="1">
    <source>
        <dbReference type="EMBL" id="GAA4401675.1"/>
    </source>
</evidence>
<gene>
    <name evidence="1" type="ORF">GCM10023147_41530</name>
</gene>
<dbReference type="Pfam" id="PF05762">
    <property type="entry name" value="VWA_CoxE"/>
    <property type="match status" value="1"/>
</dbReference>
<organism evidence="1 2">
    <name type="scientific">Tsukamurella soli</name>
    <dbReference type="NCBI Taxonomy" id="644556"/>
    <lineage>
        <taxon>Bacteria</taxon>
        <taxon>Bacillati</taxon>
        <taxon>Actinomycetota</taxon>
        <taxon>Actinomycetes</taxon>
        <taxon>Mycobacteriales</taxon>
        <taxon>Tsukamurellaceae</taxon>
        <taxon>Tsukamurella</taxon>
    </lineage>
</organism>
<dbReference type="PANTHER" id="PTHR39338">
    <property type="entry name" value="BLL5662 PROTEIN-RELATED"/>
    <property type="match status" value="1"/>
</dbReference>
<reference evidence="2" key="1">
    <citation type="journal article" date="2019" name="Int. J. Syst. Evol. Microbiol.">
        <title>The Global Catalogue of Microorganisms (GCM) 10K type strain sequencing project: providing services to taxonomists for standard genome sequencing and annotation.</title>
        <authorList>
            <consortium name="The Broad Institute Genomics Platform"/>
            <consortium name="The Broad Institute Genome Sequencing Center for Infectious Disease"/>
            <person name="Wu L."/>
            <person name="Ma J."/>
        </authorList>
    </citation>
    <scope>NUCLEOTIDE SEQUENCE [LARGE SCALE GENOMIC DNA]</scope>
    <source>
        <strain evidence="2">JCM 17688</strain>
    </source>
</reference>
<proteinExistence type="predicted"/>
<dbReference type="PANTHER" id="PTHR39338:SF5">
    <property type="entry name" value="BLR6139 PROTEIN"/>
    <property type="match status" value="1"/>
</dbReference>
<dbReference type="PIRSF" id="PIRSF010256">
    <property type="entry name" value="CoxE_vWa"/>
    <property type="match status" value="1"/>
</dbReference>
<sequence length="493" mass="53473">MATGSGRGEVAAYGLRLDEHVHDFVRALRGRGLAIGPSEAITAVEVLGVLDLSDRAQLRAGLAAVLLRESLHRKVFDVVFDLWFPSRPGLGAPATTAVDDAGTAPSTPDGDVAMPGAGNPDEVRDALRQEAIAALVTGGDHDGIVSQIVEQLGRYRSGTGTAYSAYQALKALNPQTLIAAIADGLLAAASEEGAAPGSFEYESARAVARERVAGLSERVRELTQVAMAARKGAENVVEYAAPKLPENVAFFSATRTELKRMEATVRPLARILATRLMVRRRRARRGPIDLRRTLRRSMSTGGVPIDLVHRRPRPSRPELVLLCDLSGSVAGFSNFTLLLTHSLRAEFSKIRVFGFVDGVDEITDYIDPTRALTVDSVVGMFDRVIRETKVSRFGGSDYGGMLRRFVDEFPDAVTHRGTLLILGDARTNYTDPALDSLVELTERARHVFWLNPERRGAWGTGDSVADRYGEIVDMYECRTAGQLADVIARLLPV</sequence>
<dbReference type="EMBL" id="BAABFR010000090">
    <property type="protein sequence ID" value="GAA4401675.1"/>
    <property type="molecule type" value="Genomic_DNA"/>
</dbReference>
<accession>A0ABP8K7Y2</accession>
<comment type="caution">
    <text evidence="1">The sequence shown here is derived from an EMBL/GenBank/DDBJ whole genome shotgun (WGS) entry which is preliminary data.</text>
</comment>
<evidence type="ECO:0000313" key="2">
    <source>
        <dbReference type="Proteomes" id="UP001500635"/>
    </source>
</evidence>
<protein>
    <submittedName>
        <fullName evidence="1">VWA domain-containing protein</fullName>
    </submittedName>
</protein>
<name>A0ABP8K7Y2_9ACTN</name>
<dbReference type="InterPro" id="IPR008912">
    <property type="entry name" value="Uncharacterised_CoxE"/>
</dbReference>
<dbReference type="Proteomes" id="UP001500635">
    <property type="component" value="Unassembled WGS sequence"/>
</dbReference>
<keyword evidence="2" id="KW-1185">Reference proteome</keyword>
<dbReference type="RefSeq" id="WP_344999660.1">
    <property type="nucleotide sequence ID" value="NZ_BAABFR010000090.1"/>
</dbReference>
<dbReference type="InterPro" id="IPR011195">
    <property type="entry name" value="UCP010256"/>
</dbReference>